<reference evidence="3" key="2">
    <citation type="submission" date="2025-09" db="UniProtKB">
        <authorList>
            <consortium name="Ensembl"/>
        </authorList>
    </citation>
    <scope>IDENTIFICATION</scope>
</reference>
<feature type="chain" id="PRO_5017362203" description="Interleukin 22" evidence="2">
    <location>
        <begin position="20"/>
        <end position="167"/>
    </location>
</feature>
<dbReference type="InterPro" id="IPR020453">
    <property type="entry name" value="IL-22"/>
</dbReference>
<organism evidence="3 4">
    <name type="scientific">Paramormyrops kingsleyae</name>
    <dbReference type="NCBI Taxonomy" id="1676925"/>
    <lineage>
        <taxon>Eukaryota</taxon>
        <taxon>Metazoa</taxon>
        <taxon>Chordata</taxon>
        <taxon>Craniata</taxon>
        <taxon>Vertebrata</taxon>
        <taxon>Euteleostomi</taxon>
        <taxon>Actinopterygii</taxon>
        <taxon>Neopterygii</taxon>
        <taxon>Teleostei</taxon>
        <taxon>Osteoglossocephala</taxon>
        <taxon>Osteoglossomorpha</taxon>
        <taxon>Osteoglossiformes</taxon>
        <taxon>Mormyridae</taxon>
        <taxon>Paramormyrops</taxon>
    </lineage>
</organism>
<reference evidence="3" key="1">
    <citation type="submission" date="2025-08" db="UniProtKB">
        <authorList>
            <consortium name="Ensembl"/>
        </authorList>
    </citation>
    <scope>IDENTIFICATION</scope>
</reference>
<dbReference type="SUPFAM" id="SSF47266">
    <property type="entry name" value="4-helical cytokines"/>
    <property type="match status" value="1"/>
</dbReference>
<proteinExistence type="predicted"/>
<keyword evidence="4" id="KW-1185">Reference proteome</keyword>
<dbReference type="GeneTree" id="ENSGT01000000215532"/>
<dbReference type="Ensembl" id="ENSPKIT00000029828.1">
    <property type="protein sequence ID" value="ENSPKIP00000005815.1"/>
    <property type="gene ID" value="ENSPKIG00000022348.1"/>
</dbReference>
<protein>
    <recommendedName>
        <fullName evidence="5">Interleukin 22</fullName>
    </recommendedName>
</protein>
<accession>A0A3B3QJT2</accession>
<evidence type="ECO:0008006" key="5">
    <source>
        <dbReference type="Google" id="ProtNLM"/>
    </source>
</evidence>
<evidence type="ECO:0000256" key="1">
    <source>
        <dbReference type="SAM" id="MobiDB-lite"/>
    </source>
</evidence>
<dbReference type="Pfam" id="PF14565">
    <property type="entry name" value="IL22"/>
    <property type="match status" value="1"/>
</dbReference>
<dbReference type="PANTHER" id="PTHR48488">
    <property type="entry name" value="INTERLEUKIN-22"/>
    <property type="match status" value="1"/>
</dbReference>
<evidence type="ECO:0000313" key="3">
    <source>
        <dbReference type="Ensembl" id="ENSPKIP00000005815.1"/>
    </source>
</evidence>
<dbReference type="Proteomes" id="UP000261540">
    <property type="component" value="Unplaced"/>
</dbReference>
<dbReference type="PRINTS" id="PR01936">
    <property type="entry name" value="INTRLEUKIN22"/>
</dbReference>
<name>A0A3B3QJT2_9TELE</name>
<dbReference type="AlphaFoldDB" id="A0A3B3QJT2"/>
<evidence type="ECO:0000256" key="2">
    <source>
        <dbReference type="SAM" id="SignalP"/>
    </source>
</evidence>
<feature type="signal peptide" evidence="2">
    <location>
        <begin position="1"/>
        <end position="19"/>
    </location>
</feature>
<evidence type="ECO:0000313" key="4">
    <source>
        <dbReference type="Proteomes" id="UP000261540"/>
    </source>
</evidence>
<feature type="region of interest" description="Disordered" evidence="1">
    <location>
        <begin position="18"/>
        <end position="41"/>
    </location>
</feature>
<dbReference type="GO" id="GO:0005576">
    <property type="term" value="C:extracellular region"/>
    <property type="evidence" value="ECO:0007669"/>
    <property type="project" value="InterPro"/>
</dbReference>
<dbReference type="PANTHER" id="PTHR48488:SF1">
    <property type="entry name" value="INTERLEUKIN-22"/>
    <property type="match status" value="1"/>
</dbReference>
<dbReference type="InterPro" id="IPR009079">
    <property type="entry name" value="4_helix_cytokine-like_core"/>
</dbReference>
<dbReference type="STRING" id="1676925.ENSPKIP00000005815"/>
<dbReference type="Gene3D" id="1.20.1250.10">
    <property type="match status" value="1"/>
</dbReference>
<keyword evidence="2" id="KW-0732">Signal</keyword>
<sequence length="167" mass="19133">MMKYIVVLAVMLLAGRSDSAPSHPRGKQKSEHRSPPLDNHSTFQRISEIAKTAQEMDDDHETRLIQSEKHYRNETDLFVCCLHANILDFYLGNVLNTEEKFPDLATVKTDLDRISRDLTVKGCSIKHVNDHGHSNKFKESFHKMGKRAQTKAMGEIDILFDFLAKFC</sequence>